<accession>A0A1J0GRG2</accession>
<evidence type="ECO:0000313" key="2">
    <source>
        <dbReference type="EMBL" id="APC43657.1"/>
    </source>
</evidence>
<name>A0A1J0GRG2_9CAUD</name>
<evidence type="ECO:0000313" key="3">
    <source>
        <dbReference type="Proteomes" id="UP000225217"/>
    </source>
</evidence>
<keyword evidence="3" id="KW-1185">Reference proteome</keyword>
<feature type="region of interest" description="Disordered" evidence="1">
    <location>
        <begin position="1"/>
        <end position="22"/>
    </location>
</feature>
<organism evidence="2 3">
    <name type="scientific">Mycobacterium phage Amelie</name>
    <dbReference type="NCBI Taxonomy" id="1913035"/>
    <lineage>
        <taxon>Viruses</taxon>
        <taxon>Duplodnaviria</taxon>
        <taxon>Heunggongvirae</taxon>
        <taxon>Uroviricota</taxon>
        <taxon>Caudoviricetes</taxon>
        <taxon>Weiservirinae</taxon>
        <taxon>Anayavirus</taxon>
        <taxon>Anayavirus amelie</taxon>
    </lineage>
</organism>
<evidence type="ECO:0000256" key="1">
    <source>
        <dbReference type="SAM" id="MobiDB-lite"/>
    </source>
</evidence>
<dbReference type="EMBL" id="KX808132">
    <property type="protein sequence ID" value="APC43657.1"/>
    <property type="molecule type" value="Genomic_DNA"/>
</dbReference>
<reference evidence="2 3" key="1">
    <citation type="submission" date="2016-08" db="EMBL/GenBank/DDBJ databases">
        <authorList>
            <person name="Grinspan D."/>
            <person name="Erlich J."/>
            <person name="Cui Z.D."/>
            <person name="Khazanchi R."/>
            <person name="Shaffer C.D."/>
            <person name="Hafer-Weston K.A."/>
            <person name="Elgin S.C.R."/>
            <person name="Klyczek K."/>
            <person name="Garlena R.A."/>
            <person name="Russell D.A."/>
            <person name="Pope W.H."/>
            <person name="Jacobs-Sera D."/>
            <person name="Hendrix R.W."/>
            <person name="Hatfull G.F."/>
        </authorList>
    </citation>
    <scope>NUCLEOTIDE SEQUENCE [LARGE SCALE GENOMIC DNA]</scope>
</reference>
<evidence type="ECO:0008006" key="4">
    <source>
        <dbReference type="Google" id="ProtNLM"/>
    </source>
</evidence>
<sequence>MTLPVSVVEGRSRSSQGIPRDSAGVSYYGSPCPAAPSELDVDTSPAVPEPLGRCLHCGVPVQQFLCWSCVRLLRRQLVEVPWLLARLHESAYGEAKVAKRGLRVSTGERLPSLPLNSRAADLLRDAARLVSWWEQVGGVEVRGPRDVERVEHAARKLAAEPGAMMSHPWAPDALRWVLNWRDAAERVIDLPPDVQYAGPCQEWRTEEVVDPRTGGARVVRVSRCGTPLYVEAEAVSVSCPRCGTVWGVDALQRQALARVDDVPRTQAELFRLLKLVGREVPRSTFYKLMTRVEAHGYNAEGLPVYTYSSVVAALDAAAAAAEQRRVAEDERRASVLALHESGLSPSAIARSLGVRYPAVVRILGLAGVDAATESVDGQTTEVVSSSSPSQVMG</sequence>
<dbReference type="Proteomes" id="UP000225217">
    <property type="component" value="Segment"/>
</dbReference>
<protein>
    <recommendedName>
        <fullName evidence="4">Helix-turn-helix DNA binding domain protein</fullName>
    </recommendedName>
</protein>
<proteinExistence type="predicted"/>
<gene>
    <name evidence="2" type="ORF">SEA_AMELIE_60</name>
</gene>